<organism evidence="1 2">
    <name type="scientific">Variovorax ureilyticus</name>
    <dbReference type="NCBI Taxonomy" id="1836198"/>
    <lineage>
        <taxon>Bacteria</taxon>
        <taxon>Pseudomonadati</taxon>
        <taxon>Pseudomonadota</taxon>
        <taxon>Betaproteobacteria</taxon>
        <taxon>Burkholderiales</taxon>
        <taxon>Comamonadaceae</taxon>
        <taxon>Variovorax</taxon>
    </lineage>
</organism>
<comment type="caution">
    <text evidence="1">The sequence shown here is derived from an EMBL/GenBank/DDBJ whole genome shotgun (WGS) entry which is preliminary data.</text>
</comment>
<sequence>MYEDLKSADLDLELVSLNEQHELRYWKETLGCRELTPRRAVAAIGNAVPDHC</sequence>
<evidence type="ECO:0000313" key="1">
    <source>
        <dbReference type="EMBL" id="MEJ8815887.1"/>
    </source>
</evidence>
<dbReference type="InterPro" id="IPR022037">
    <property type="entry name" value="DUF3606"/>
</dbReference>
<dbReference type="EMBL" id="JBBKZU010000025">
    <property type="protein sequence ID" value="MEJ8815887.1"/>
    <property type="molecule type" value="Genomic_DNA"/>
</dbReference>
<reference evidence="1 2" key="1">
    <citation type="submission" date="2024-03" db="EMBL/GenBank/DDBJ databases">
        <title>Novel species of the genus Variovorax.</title>
        <authorList>
            <person name="Liu Q."/>
            <person name="Xin Y.-H."/>
        </authorList>
    </citation>
    <scope>NUCLEOTIDE SEQUENCE [LARGE SCALE GENOMIC DNA]</scope>
    <source>
        <strain evidence="1 2">KACC 18899</strain>
    </source>
</reference>
<dbReference type="Pfam" id="PF12244">
    <property type="entry name" value="DUF3606"/>
    <property type="match status" value="1"/>
</dbReference>
<dbReference type="RefSeq" id="WP_340361081.1">
    <property type="nucleotide sequence ID" value="NZ_JBBKZU010000025.1"/>
</dbReference>
<gene>
    <name evidence="1" type="ORF">WKW77_32825</name>
</gene>
<evidence type="ECO:0000313" key="2">
    <source>
        <dbReference type="Proteomes" id="UP001365846"/>
    </source>
</evidence>
<protein>
    <submittedName>
        <fullName evidence="1">DUF3606 domain-containing protein</fullName>
    </submittedName>
</protein>
<keyword evidence="2" id="KW-1185">Reference proteome</keyword>
<proteinExistence type="predicted"/>
<dbReference type="Proteomes" id="UP001365846">
    <property type="component" value="Unassembled WGS sequence"/>
</dbReference>
<name>A0ABU8VQE9_9BURK</name>
<accession>A0ABU8VQE9</accession>